<organism evidence="1 2">
    <name type="scientific">Meloidogyne enterolobii</name>
    <name type="common">Root-knot nematode worm</name>
    <name type="synonym">Meloidogyne mayaguensis</name>
    <dbReference type="NCBI Taxonomy" id="390850"/>
    <lineage>
        <taxon>Eukaryota</taxon>
        <taxon>Metazoa</taxon>
        <taxon>Ecdysozoa</taxon>
        <taxon>Nematoda</taxon>
        <taxon>Chromadorea</taxon>
        <taxon>Rhabditida</taxon>
        <taxon>Tylenchina</taxon>
        <taxon>Tylenchomorpha</taxon>
        <taxon>Tylenchoidea</taxon>
        <taxon>Meloidogynidae</taxon>
        <taxon>Meloidogyninae</taxon>
        <taxon>Meloidogyne</taxon>
    </lineage>
</organism>
<keyword evidence="2" id="KW-1185">Reference proteome</keyword>
<dbReference type="EMBL" id="CAVMJV010000001">
    <property type="protein sequence ID" value="CAK5007383.1"/>
    <property type="molecule type" value="Genomic_DNA"/>
</dbReference>
<comment type="caution">
    <text evidence="1">The sequence shown here is derived from an EMBL/GenBank/DDBJ whole genome shotgun (WGS) entry which is preliminary data.</text>
</comment>
<reference evidence="1" key="1">
    <citation type="submission" date="2023-11" db="EMBL/GenBank/DDBJ databases">
        <authorList>
            <person name="Poullet M."/>
        </authorList>
    </citation>
    <scope>NUCLEOTIDE SEQUENCE</scope>
    <source>
        <strain evidence="1">E1834</strain>
    </source>
</reference>
<sequence length="272" mass="31957">METPTNILSPCHSPILLTEFPQLIQRLDLEKQFEYQKRLTEQNNIVFMENDKIEKKIRSSRTGQSEYSNNTNIIPSTTSSSQPFLQQTLITNKRRHDSEFKRNFKNKLLNNNKRLKEEEEALIKFSPSLMQRQQINLSNPLSMSSNSTPVFTQQPSNSGQITKNKLCKQKSASFDSSSQNSNYLFNNNQRRLTTNEGTTNKEFIKRRLLVFQEIETYRMRLLEAEEEQQKQIENIKEERIPPTTLLSKGKVIFCNLFKCQYKTIKCLVRKFI</sequence>
<dbReference type="Proteomes" id="UP001497535">
    <property type="component" value="Unassembled WGS sequence"/>
</dbReference>
<evidence type="ECO:0000313" key="2">
    <source>
        <dbReference type="Proteomes" id="UP001497535"/>
    </source>
</evidence>
<evidence type="ECO:0000313" key="1">
    <source>
        <dbReference type="EMBL" id="CAK5007383.1"/>
    </source>
</evidence>
<proteinExistence type="predicted"/>
<protein>
    <submittedName>
        <fullName evidence="1">Uncharacterized protein</fullName>
    </submittedName>
</protein>
<gene>
    <name evidence="1" type="ORF">MENTE1834_LOCUS760</name>
</gene>
<accession>A0ACB0XLF0</accession>
<name>A0ACB0XLF0_MELEN</name>